<dbReference type="Gene3D" id="3.30.1230.20">
    <property type="match status" value="1"/>
</dbReference>
<dbReference type="Proteomes" id="UP001153069">
    <property type="component" value="Unassembled WGS sequence"/>
</dbReference>
<evidence type="ECO:0000256" key="4">
    <source>
        <dbReference type="PIRNR" id="PIRNR002148"/>
    </source>
</evidence>
<comment type="similarity">
    <text evidence="1 4">Belongs to the eukaryotic ribosomal protein eS21 family.</text>
</comment>
<evidence type="ECO:0000256" key="2">
    <source>
        <dbReference type="ARBA" id="ARBA00022980"/>
    </source>
</evidence>
<dbReference type="GO" id="GO:0006412">
    <property type="term" value="P:translation"/>
    <property type="evidence" value="ECO:0007669"/>
    <property type="project" value="InterPro"/>
</dbReference>
<dbReference type="GO" id="GO:0005840">
    <property type="term" value="C:ribosome"/>
    <property type="evidence" value="ECO:0007669"/>
    <property type="project" value="UniProtKB-KW"/>
</dbReference>
<reference evidence="5" key="1">
    <citation type="submission" date="2020-06" db="EMBL/GenBank/DDBJ databases">
        <authorList>
            <consortium name="Plant Systems Biology data submission"/>
        </authorList>
    </citation>
    <scope>NUCLEOTIDE SEQUENCE</scope>
    <source>
        <strain evidence="5">D6</strain>
    </source>
</reference>
<keyword evidence="3 4" id="KW-0687">Ribonucleoprotein</keyword>
<dbReference type="InterPro" id="IPR038579">
    <property type="entry name" value="Ribosomal_eS21_sf"/>
</dbReference>
<proteinExistence type="inferred from homology"/>
<dbReference type="OrthoDB" id="278325at2759"/>
<dbReference type="EMBL" id="CAICTM010000006">
    <property type="protein sequence ID" value="CAB9496514.1"/>
    <property type="molecule type" value="Genomic_DNA"/>
</dbReference>
<dbReference type="PIRSF" id="PIRSF002148">
    <property type="entry name" value="Ribosomal_S21e"/>
    <property type="match status" value="1"/>
</dbReference>
<dbReference type="FunFam" id="3.30.1230.20:FF:000008">
    <property type="entry name" value="40S ribosomal protein S21"/>
    <property type="match status" value="1"/>
</dbReference>
<gene>
    <name evidence="5" type="ORF">SEMRO_6_G004850.1</name>
</gene>
<dbReference type="GO" id="GO:1990904">
    <property type="term" value="C:ribonucleoprotein complex"/>
    <property type="evidence" value="ECO:0007669"/>
    <property type="project" value="UniProtKB-KW"/>
</dbReference>
<evidence type="ECO:0000256" key="3">
    <source>
        <dbReference type="ARBA" id="ARBA00023274"/>
    </source>
</evidence>
<evidence type="ECO:0000313" key="6">
    <source>
        <dbReference type="Proteomes" id="UP001153069"/>
    </source>
</evidence>
<comment type="caution">
    <text evidence="5">The sequence shown here is derived from an EMBL/GenBank/DDBJ whole genome shotgun (WGS) entry which is preliminary data.</text>
</comment>
<dbReference type="InterPro" id="IPR001931">
    <property type="entry name" value="Ribosomal_eS21"/>
</dbReference>
<dbReference type="AlphaFoldDB" id="A0A9N8D950"/>
<keyword evidence="2 4" id="KW-0689">Ribosomal protein</keyword>
<evidence type="ECO:0000313" key="5">
    <source>
        <dbReference type="EMBL" id="CAB9496514.1"/>
    </source>
</evidence>
<name>A0A9N8D950_9STRA</name>
<sequence>MQNESGENVDLYVPRKCSWTNRLVKAKDHSSVQINVANVDPVSGLATGDFTPYCLAGYIRFKSEGDMALTALAQKKDLEMMAGGTAEES</sequence>
<accession>A0A9N8D950</accession>
<dbReference type="Pfam" id="PF01249">
    <property type="entry name" value="Ribosomal_S21e"/>
    <property type="match status" value="1"/>
</dbReference>
<evidence type="ECO:0000256" key="1">
    <source>
        <dbReference type="ARBA" id="ARBA00010228"/>
    </source>
</evidence>
<dbReference type="GO" id="GO:0003735">
    <property type="term" value="F:structural constituent of ribosome"/>
    <property type="evidence" value="ECO:0007669"/>
    <property type="project" value="InterPro"/>
</dbReference>
<organism evidence="5 6">
    <name type="scientific">Seminavis robusta</name>
    <dbReference type="NCBI Taxonomy" id="568900"/>
    <lineage>
        <taxon>Eukaryota</taxon>
        <taxon>Sar</taxon>
        <taxon>Stramenopiles</taxon>
        <taxon>Ochrophyta</taxon>
        <taxon>Bacillariophyta</taxon>
        <taxon>Bacillariophyceae</taxon>
        <taxon>Bacillariophycidae</taxon>
        <taxon>Naviculales</taxon>
        <taxon>Naviculaceae</taxon>
        <taxon>Seminavis</taxon>
    </lineage>
</organism>
<dbReference type="PANTHER" id="PTHR10442">
    <property type="entry name" value="40S RIBOSOMAL PROTEIN S21"/>
    <property type="match status" value="1"/>
</dbReference>
<keyword evidence="6" id="KW-1185">Reference proteome</keyword>
<protein>
    <recommendedName>
        <fullName evidence="4">40S ribosomal protein S21</fullName>
    </recommendedName>
</protein>